<dbReference type="Gene3D" id="3.40.640.10">
    <property type="entry name" value="Type I PLP-dependent aspartate aminotransferase-like (Major domain)"/>
    <property type="match status" value="1"/>
</dbReference>
<comment type="caution">
    <text evidence="1">The sequence shown here is derived from an EMBL/GenBank/DDBJ whole genome shotgun (WGS) entry which is preliminary data.</text>
</comment>
<evidence type="ECO:0000313" key="1">
    <source>
        <dbReference type="EMBL" id="KKP72185.1"/>
    </source>
</evidence>
<name>A0A0G0EA96_9BACT</name>
<dbReference type="SUPFAM" id="SSF53383">
    <property type="entry name" value="PLP-dependent transferases"/>
    <property type="match status" value="1"/>
</dbReference>
<reference evidence="1 2" key="1">
    <citation type="journal article" date="2015" name="Nature">
        <title>rRNA introns, odd ribosomes, and small enigmatic genomes across a large radiation of phyla.</title>
        <authorList>
            <person name="Brown C.T."/>
            <person name="Hug L.A."/>
            <person name="Thomas B.C."/>
            <person name="Sharon I."/>
            <person name="Castelle C.J."/>
            <person name="Singh A."/>
            <person name="Wilkins M.J."/>
            <person name="Williams K.H."/>
            <person name="Banfield J.F."/>
        </authorList>
    </citation>
    <scope>NUCLEOTIDE SEQUENCE [LARGE SCALE GENOMIC DNA]</scope>
</reference>
<evidence type="ECO:0000313" key="2">
    <source>
        <dbReference type="Proteomes" id="UP000034457"/>
    </source>
</evidence>
<organism evidence="1 2">
    <name type="scientific">Candidatus Roizmanbacteria bacterium GW2011_GWA2_35_19</name>
    <dbReference type="NCBI Taxonomy" id="1618478"/>
    <lineage>
        <taxon>Bacteria</taxon>
        <taxon>Candidatus Roizmaniibacteriota</taxon>
    </lineage>
</organism>
<accession>A0A0G0EA96</accession>
<dbReference type="Proteomes" id="UP000034457">
    <property type="component" value="Unassembled WGS sequence"/>
</dbReference>
<dbReference type="STRING" id="1618478.UR68_C0020G0040"/>
<sequence length="362" mass="42711">MISTKPIYLYKYLGLKRNKIPEVIRRLFYLSWEDALWDILDKKNVKKESVVLVPEFFCGDVEENIRNHGYKIKYYPVTKKLTTNSKQLLIIIKKVKPSVLIIFHSVGIKNKLLDISDWLKKIDKNLILIEDCVHRVIDPNRLKFLKRNHFIIDSLRKVVPLQGSVVYAQKNDINFFEPPMLQSFIYATSVTLLWLVMNIFWSLTQIFNQVKLSICLSNCSNYFMKVGYNLIGDSKKPARGFFLFNFLQQYLDIRKIKLVKRKQVEFYEKKLKFLPRSFFQKVYYDNNDKGELIAYPLILPIKIAHKIKRKIEGEGLLLDFELNDSKWSKKQKIIYLPLGLHISESQLGRISEIINQLGLSYS</sequence>
<dbReference type="InterPro" id="IPR015421">
    <property type="entry name" value="PyrdxlP-dep_Trfase_major"/>
</dbReference>
<evidence type="ECO:0008006" key="3">
    <source>
        <dbReference type="Google" id="ProtNLM"/>
    </source>
</evidence>
<dbReference type="EMBL" id="LBQC01000020">
    <property type="protein sequence ID" value="KKP72185.1"/>
    <property type="molecule type" value="Genomic_DNA"/>
</dbReference>
<dbReference type="AlphaFoldDB" id="A0A0G0EA96"/>
<gene>
    <name evidence="1" type="ORF">UR68_C0020G0040</name>
</gene>
<dbReference type="InterPro" id="IPR015424">
    <property type="entry name" value="PyrdxlP-dep_Trfase"/>
</dbReference>
<protein>
    <recommendedName>
        <fullName evidence="3">DegT/DnrJ/EryC1/StrS aminotransferase</fullName>
    </recommendedName>
</protein>
<proteinExistence type="predicted"/>